<evidence type="ECO:0000259" key="3">
    <source>
        <dbReference type="Pfam" id="PF02525"/>
    </source>
</evidence>
<evidence type="ECO:0000313" key="5">
    <source>
        <dbReference type="Proteomes" id="UP001146793"/>
    </source>
</evidence>
<dbReference type="AlphaFoldDB" id="A0AAV7ZNX3"/>
<gene>
    <name evidence="4" type="ORF">M0812_12538</name>
</gene>
<reference evidence="4" key="1">
    <citation type="submission" date="2022-08" db="EMBL/GenBank/DDBJ databases">
        <title>Novel sulphate-reducing endosymbionts in the free-living metamonad Anaeramoeba.</title>
        <authorList>
            <person name="Jerlstrom-Hultqvist J."/>
            <person name="Cepicka I."/>
            <person name="Gallot-Lavallee L."/>
            <person name="Salas-Leiva D."/>
            <person name="Curtis B.A."/>
            <person name="Zahonova K."/>
            <person name="Pipaliya S."/>
            <person name="Dacks J."/>
            <person name="Roger A.J."/>
        </authorList>
    </citation>
    <scope>NUCLEOTIDE SEQUENCE</scope>
    <source>
        <strain evidence="4">Busselton2</strain>
    </source>
</reference>
<comment type="similarity">
    <text evidence="1">Belongs to the NAD(P)H dehydrogenase (quinone) family.</text>
</comment>
<comment type="caution">
    <text evidence="4">The sequence shown here is derived from an EMBL/GenBank/DDBJ whole genome shotgun (WGS) entry which is preliminary data.</text>
</comment>
<dbReference type="GO" id="GO:0003955">
    <property type="term" value="F:NAD(P)H dehydrogenase (quinone) activity"/>
    <property type="evidence" value="ECO:0007669"/>
    <property type="project" value="TreeGrafter"/>
</dbReference>
<dbReference type="InterPro" id="IPR003680">
    <property type="entry name" value="Flavodoxin_fold"/>
</dbReference>
<evidence type="ECO:0000256" key="1">
    <source>
        <dbReference type="ARBA" id="ARBA00006252"/>
    </source>
</evidence>
<dbReference type="PANTHER" id="PTHR10204:SF34">
    <property type="entry name" value="NAD(P)H DEHYDROGENASE [QUINONE] 1 ISOFORM 1"/>
    <property type="match status" value="1"/>
</dbReference>
<dbReference type="InterPro" id="IPR029039">
    <property type="entry name" value="Flavoprotein-like_sf"/>
</dbReference>
<proteinExistence type="inferred from homology"/>
<dbReference type="Gene3D" id="3.40.50.360">
    <property type="match status" value="1"/>
</dbReference>
<name>A0AAV7ZNX3_9EUKA</name>
<dbReference type="InterPro" id="IPR051545">
    <property type="entry name" value="NAD(P)H_dehydrogenase_qn"/>
</dbReference>
<dbReference type="GO" id="GO:0005829">
    <property type="term" value="C:cytosol"/>
    <property type="evidence" value="ECO:0007669"/>
    <property type="project" value="TreeGrafter"/>
</dbReference>
<accession>A0AAV7ZNX3</accession>
<dbReference type="Pfam" id="PF02525">
    <property type="entry name" value="Flavodoxin_2"/>
    <property type="match status" value="1"/>
</dbReference>
<keyword evidence="2" id="KW-0560">Oxidoreductase</keyword>
<dbReference type="PANTHER" id="PTHR10204">
    <property type="entry name" value="NAD P H OXIDOREDUCTASE-RELATED"/>
    <property type="match status" value="1"/>
</dbReference>
<feature type="domain" description="Flavodoxin-like fold" evidence="3">
    <location>
        <begin position="9"/>
        <end position="221"/>
    </location>
</feature>
<organism evidence="4 5">
    <name type="scientific">Anaeramoeba flamelloides</name>
    <dbReference type="NCBI Taxonomy" id="1746091"/>
    <lineage>
        <taxon>Eukaryota</taxon>
        <taxon>Metamonada</taxon>
        <taxon>Anaeramoebidae</taxon>
        <taxon>Anaeramoeba</taxon>
    </lineage>
</organism>
<evidence type="ECO:0000256" key="2">
    <source>
        <dbReference type="ARBA" id="ARBA00023002"/>
    </source>
</evidence>
<sequence length="256" mass="29714">MTEKENKEKNILIVYAHPEPTSFTGILKNQAVEFFTQQGHSVAVSDLYEMNWNAVANRTDFTKEVKGFFKLQLEQRQNTLIEEIKIEQAKVEKANLVIFIFPLWRLRLPAILKGWFDRVFSKACSQNQKITTPWSYQWPKLYNNGTFKEKKALLCVTTPEEKVVFSERGLFGNISKITYPLTHGCLYFCGFNILPPIYHYSINNEESQEKSLKAWGEKLEKAIDETPIEFNKLTDYGEGGLTEGKKTDFERIGEYL</sequence>
<protein>
    <submittedName>
        <fullName evidence="4">Nad p h oxidoreductase-related</fullName>
    </submittedName>
</protein>
<dbReference type="Proteomes" id="UP001146793">
    <property type="component" value="Unassembled WGS sequence"/>
</dbReference>
<dbReference type="SUPFAM" id="SSF52218">
    <property type="entry name" value="Flavoproteins"/>
    <property type="match status" value="1"/>
</dbReference>
<evidence type="ECO:0000313" key="4">
    <source>
        <dbReference type="EMBL" id="KAJ3442791.1"/>
    </source>
</evidence>
<dbReference type="EMBL" id="JANTQA010000026">
    <property type="protein sequence ID" value="KAJ3442791.1"/>
    <property type="molecule type" value="Genomic_DNA"/>
</dbReference>